<feature type="domain" description="ATP-grasp" evidence="7">
    <location>
        <begin position="161"/>
        <end position="358"/>
    </location>
</feature>
<keyword evidence="5" id="KW-0092">Biotin</keyword>
<dbReference type="Pfam" id="PF00682">
    <property type="entry name" value="HMGL-like"/>
    <property type="match status" value="1"/>
</dbReference>
<dbReference type="SUPFAM" id="SSF56059">
    <property type="entry name" value="Glutathione synthetase ATP-binding domain-like"/>
    <property type="match status" value="1"/>
</dbReference>
<keyword evidence="3 6" id="KW-0547">Nucleotide-binding</keyword>
<evidence type="ECO:0000256" key="5">
    <source>
        <dbReference type="ARBA" id="ARBA00023267"/>
    </source>
</evidence>
<keyword evidence="2" id="KW-0436">Ligase</keyword>
<dbReference type="Proteomes" id="UP000759131">
    <property type="component" value="Unassembled WGS sequence"/>
</dbReference>
<dbReference type="PANTHER" id="PTHR43778">
    <property type="entry name" value="PYRUVATE CARBOXYLASE"/>
    <property type="match status" value="1"/>
</dbReference>
<evidence type="ECO:0000256" key="3">
    <source>
        <dbReference type="ARBA" id="ARBA00022741"/>
    </source>
</evidence>
<feature type="non-terminal residue" evidence="10">
    <location>
        <position position="1047"/>
    </location>
</feature>
<name>A0A7R9L0J4_9ACAR</name>
<dbReference type="InterPro" id="IPR005479">
    <property type="entry name" value="CPAse_ATP-bd"/>
</dbReference>
<dbReference type="Gene3D" id="3.30.470.20">
    <property type="entry name" value="ATP-grasp fold, B domain"/>
    <property type="match status" value="1"/>
</dbReference>
<dbReference type="InterPro" id="IPR013785">
    <property type="entry name" value="Aldolase_TIM"/>
</dbReference>
<dbReference type="SUPFAM" id="SSF89000">
    <property type="entry name" value="post-HMGL domain-like"/>
    <property type="match status" value="1"/>
</dbReference>
<dbReference type="CDD" id="cd07937">
    <property type="entry name" value="DRE_TIM_PC_TC_5S"/>
    <property type="match status" value="1"/>
</dbReference>
<dbReference type="Gene3D" id="3.20.20.70">
    <property type="entry name" value="Aldolase class I"/>
    <property type="match status" value="2"/>
</dbReference>
<gene>
    <name evidence="10" type="ORF">OSB1V03_LOCUS12877</name>
</gene>
<evidence type="ECO:0000256" key="1">
    <source>
        <dbReference type="ARBA" id="ARBA00001953"/>
    </source>
</evidence>
<dbReference type="FunFam" id="3.30.1490.20:FF:000018">
    <property type="entry name" value="Biotin carboxylase"/>
    <property type="match status" value="1"/>
</dbReference>
<dbReference type="FunFam" id="3.30.470.20:FF:000012">
    <property type="entry name" value="Pyruvate carboxylase"/>
    <property type="match status" value="1"/>
</dbReference>
<dbReference type="FunFam" id="3.20.20.70:FF:000033">
    <property type="entry name" value="Pyruvate carboxylase"/>
    <property type="match status" value="1"/>
</dbReference>
<dbReference type="InterPro" id="IPR011054">
    <property type="entry name" value="Rudment_hybrid_motif"/>
</dbReference>
<dbReference type="PROSITE" id="PS00867">
    <property type="entry name" value="CPSASE_2"/>
    <property type="match status" value="1"/>
</dbReference>
<dbReference type="InterPro" id="IPR016185">
    <property type="entry name" value="PreATP-grasp_dom_sf"/>
</dbReference>
<dbReference type="Pfam" id="PF02786">
    <property type="entry name" value="CPSase_L_D2"/>
    <property type="match status" value="1"/>
</dbReference>
<dbReference type="InterPro" id="IPR011764">
    <property type="entry name" value="Biotin_carboxylation_dom"/>
</dbReference>
<dbReference type="InterPro" id="IPR000891">
    <property type="entry name" value="PYR_CT"/>
</dbReference>
<dbReference type="Pfam" id="PF02436">
    <property type="entry name" value="PYC_OADA"/>
    <property type="match status" value="1"/>
</dbReference>
<evidence type="ECO:0000256" key="4">
    <source>
        <dbReference type="ARBA" id="ARBA00022840"/>
    </source>
</evidence>
<dbReference type="Pfam" id="PF00289">
    <property type="entry name" value="Biotin_carb_N"/>
    <property type="match status" value="1"/>
</dbReference>
<dbReference type="PANTHER" id="PTHR43778:SF2">
    <property type="entry name" value="PYRUVATE CARBOXYLASE, MITOCHONDRIAL"/>
    <property type="match status" value="1"/>
</dbReference>
<dbReference type="GO" id="GO:0005737">
    <property type="term" value="C:cytoplasm"/>
    <property type="evidence" value="ECO:0007669"/>
    <property type="project" value="TreeGrafter"/>
</dbReference>
<dbReference type="PROSITE" id="PS50975">
    <property type="entry name" value="ATP_GRASP"/>
    <property type="match status" value="1"/>
</dbReference>
<evidence type="ECO:0000259" key="8">
    <source>
        <dbReference type="PROSITE" id="PS50979"/>
    </source>
</evidence>
<evidence type="ECO:0000256" key="6">
    <source>
        <dbReference type="PROSITE-ProRule" id="PRU00409"/>
    </source>
</evidence>
<dbReference type="GO" id="GO:0005524">
    <property type="term" value="F:ATP binding"/>
    <property type="evidence" value="ECO:0007669"/>
    <property type="project" value="UniProtKB-UniRule"/>
</dbReference>
<dbReference type="SUPFAM" id="SSF51246">
    <property type="entry name" value="Rudiment single hybrid motif"/>
    <property type="match status" value="1"/>
</dbReference>
<dbReference type="GO" id="GO:0009374">
    <property type="term" value="F:biotin binding"/>
    <property type="evidence" value="ECO:0007669"/>
    <property type="project" value="UniProtKB-ARBA"/>
</dbReference>
<dbReference type="InterPro" id="IPR003379">
    <property type="entry name" value="Carboxylase_cons_dom"/>
</dbReference>
<sequence>MATITRIFSLSNGKSVYLLPSSIRALHLSSNRHNANFEVKPIKKVLVANRGEIAIRVFRACTELGIRSVAVYSEQDKMHMHRLKADEAYLVGKGLPPVAAYLNIPEIIRIAKEADIDAIHPGYGFLSERSDFARSCIDNDIRFIGPSPDVMARMGDKVEARKAAIEAGVRVVPGTDRPITDARDAKEFVENHGLPVIFKAAYGGGGRGMRVVRNMKELEENFERASSEALSAFGNGAMFIERFIEHPRHIEVQILGDQYGNVVHLYERDCTVQRRHQKIIEIAPSPNLDPVVRQKILSDAVKLARHVGYQNAGTVEFLLDSDGTYYFIEVNARLQVEHTVTEEITGVDLVQKQIRISEGNSLPNLGLEQKNIKVEGTALQCRVTTEDPAKGFQPDTGRIEVFRSGEGFGIRLDGASAFAGAIISPYYDSLLVKVIAHATNIQSAAAKMNRALREFRVRGVKTNIPFLLNVLENDKFLKTAYDTNFIDTHPELFKFEASQNRAQKLLYYLANVMVNGPSTILATKLKPSDITPAVPAIDKTNPVPKGWKHILDKDGPEAFARAVRNHKGLLLMDTTYRDAHQSLLATRVRTYDLLRISEYVTNNFNPLFSLENWGGATFDVSMRFLHEDPWERLENWGGATFDVSMRFLHEDPWERLVEMRKLIPNIPFQMLLRGANAVGYTSYPDNVVFKFCELAKQAGMDIFRVFDSLNYLPNILVGMEAAGQAGGVVEGAISYTGDVSDPKRTKYNLDYYINLSDKLVAAGTHILCIKDMAGLLKPKAAKMLVEALRSRHPDIPIHIHTHDTAGAGVASMLSCADAGADVVDVAVDSMSGMTSQPSMGALVASLAGTALDTGLKLPHISDYSAYWEQTRTLYAPFECTTTMKSGNADVYLNEIPGGQYTNLQFQAYSLGLEKQFEQIKKAYAEANKLLGDIIKVTPSSKVVGDLAQFMVQNSLSARDVEERAEELSFPSSVVEFMQGFIGEPHGGFPEPLRSKILKGLAPISGRPGQHLPPLNFIQLKDELIEKHGEPVTDHDVMSSAMYPKVCD</sequence>
<dbReference type="Gene3D" id="3.10.600.10">
    <property type="entry name" value="pyruvate carboxylase f1077a mutant domain"/>
    <property type="match status" value="1"/>
</dbReference>
<dbReference type="SUPFAM" id="SSF52440">
    <property type="entry name" value="PreATP-grasp domain"/>
    <property type="match status" value="1"/>
</dbReference>
<dbReference type="GO" id="GO:0004736">
    <property type="term" value="F:pyruvate carboxylase activity"/>
    <property type="evidence" value="ECO:0007669"/>
    <property type="project" value="TreeGrafter"/>
</dbReference>
<dbReference type="AlphaFoldDB" id="A0A7R9L0J4"/>
<dbReference type="PROSITE" id="PS50991">
    <property type="entry name" value="PYR_CT"/>
    <property type="match status" value="1"/>
</dbReference>
<keyword evidence="4 6" id="KW-0067">ATP-binding</keyword>
<dbReference type="GO" id="GO:0006094">
    <property type="term" value="P:gluconeogenesis"/>
    <property type="evidence" value="ECO:0007669"/>
    <property type="project" value="TreeGrafter"/>
</dbReference>
<feature type="domain" description="Biotin carboxylation" evidence="8">
    <location>
        <begin position="41"/>
        <end position="491"/>
    </location>
</feature>
<dbReference type="GO" id="GO:0046872">
    <property type="term" value="F:metal ion binding"/>
    <property type="evidence" value="ECO:0007669"/>
    <property type="project" value="InterPro"/>
</dbReference>
<proteinExistence type="predicted"/>
<keyword evidence="11" id="KW-1185">Reference proteome</keyword>
<organism evidence="10">
    <name type="scientific">Medioppia subpectinata</name>
    <dbReference type="NCBI Taxonomy" id="1979941"/>
    <lineage>
        <taxon>Eukaryota</taxon>
        <taxon>Metazoa</taxon>
        <taxon>Ecdysozoa</taxon>
        <taxon>Arthropoda</taxon>
        <taxon>Chelicerata</taxon>
        <taxon>Arachnida</taxon>
        <taxon>Acari</taxon>
        <taxon>Acariformes</taxon>
        <taxon>Sarcoptiformes</taxon>
        <taxon>Oribatida</taxon>
        <taxon>Brachypylina</taxon>
        <taxon>Oppioidea</taxon>
        <taxon>Oppiidae</taxon>
        <taxon>Medioppia</taxon>
    </lineage>
</organism>
<dbReference type="EMBL" id="OC865613">
    <property type="protein sequence ID" value="CAD7632474.1"/>
    <property type="molecule type" value="Genomic_DNA"/>
</dbReference>
<dbReference type="InterPro" id="IPR005481">
    <property type="entry name" value="BC-like_N"/>
</dbReference>
<reference evidence="10" key="1">
    <citation type="submission" date="2020-11" db="EMBL/GenBank/DDBJ databases">
        <authorList>
            <person name="Tran Van P."/>
        </authorList>
    </citation>
    <scope>NUCLEOTIDE SEQUENCE</scope>
</reference>
<evidence type="ECO:0000256" key="2">
    <source>
        <dbReference type="ARBA" id="ARBA00022598"/>
    </source>
</evidence>
<dbReference type="FunFam" id="3.40.50.20:FF:000010">
    <property type="entry name" value="Propionyl-CoA carboxylase subunit alpha"/>
    <property type="match status" value="1"/>
</dbReference>
<evidence type="ECO:0000259" key="7">
    <source>
        <dbReference type="PROSITE" id="PS50975"/>
    </source>
</evidence>
<dbReference type="OrthoDB" id="196847at2759"/>
<comment type="cofactor">
    <cofactor evidence="1">
        <name>biotin</name>
        <dbReference type="ChEBI" id="CHEBI:57586"/>
    </cofactor>
</comment>
<dbReference type="InterPro" id="IPR005482">
    <property type="entry name" value="Biotin_COase_C"/>
</dbReference>
<dbReference type="InterPro" id="IPR055268">
    <property type="entry name" value="PCB-like"/>
</dbReference>
<dbReference type="InterPro" id="IPR011761">
    <property type="entry name" value="ATP-grasp"/>
</dbReference>
<protein>
    <recommendedName>
        <fullName evidence="12">Pyruvate carboxylase</fullName>
    </recommendedName>
</protein>
<evidence type="ECO:0000313" key="11">
    <source>
        <dbReference type="Proteomes" id="UP000759131"/>
    </source>
</evidence>
<accession>A0A7R9L0J4</accession>
<dbReference type="SUPFAM" id="SSF51569">
    <property type="entry name" value="Aldolase"/>
    <property type="match status" value="2"/>
</dbReference>
<evidence type="ECO:0000313" key="10">
    <source>
        <dbReference type="EMBL" id="CAD7632474.1"/>
    </source>
</evidence>
<feature type="domain" description="Pyruvate carboxyltransferase" evidence="9">
    <location>
        <begin position="569"/>
        <end position="861"/>
    </location>
</feature>
<evidence type="ECO:0000259" key="9">
    <source>
        <dbReference type="PROSITE" id="PS50991"/>
    </source>
</evidence>
<evidence type="ECO:0008006" key="12">
    <source>
        <dbReference type="Google" id="ProtNLM"/>
    </source>
</evidence>
<dbReference type="SMART" id="SM00878">
    <property type="entry name" value="Biotin_carb_C"/>
    <property type="match status" value="1"/>
</dbReference>
<dbReference type="Pfam" id="PF02785">
    <property type="entry name" value="Biotin_carb_C"/>
    <property type="match status" value="1"/>
</dbReference>
<dbReference type="PROSITE" id="PS50979">
    <property type="entry name" value="BC"/>
    <property type="match status" value="1"/>
</dbReference>
<dbReference type="EMBL" id="CAJPIZ010011038">
    <property type="protein sequence ID" value="CAG2112904.1"/>
    <property type="molecule type" value="Genomic_DNA"/>
</dbReference>